<keyword evidence="2" id="KW-0315">Glutamine amidotransferase</keyword>
<dbReference type="Proteomes" id="UP000263753">
    <property type="component" value="Chromosome"/>
</dbReference>
<dbReference type="Gene3D" id="3.40.50.880">
    <property type="match status" value="1"/>
</dbReference>
<dbReference type="PROSITE" id="PS51273">
    <property type="entry name" value="GATASE_TYPE_1"/>
    <property type="match status" value="1"/>
</dbReference>
<proteinExistence type="predicted"/>
<organism evidence="2 3">
    <name type="scientific">Acinetobacter chinensis</name>
    <dbReference type="NCBI Taxonomy" id="2004650"/>
    <lineage>
        <taxon>Bacteria</taxon>
        <taxon>Pseudomonadati</taxon>
        <taxon>Pseudomonadota</taxon>
        <taxon>Gammaproteobacteria</taxon>
        <taxon>Moraxellales</taxon>
        <taxon>Moraxellaceae</taxon>
        <taxon>Acinetobacter</taxon>
    </lineage>
</organism>
<reference evidence="3" key="1">
    <citation type="submission" date="2018-09" db="EMBL/GenBank/DDBJ databases">
        <title>The complete genome of Acinetobacter sp. strain WCHAc010005.</title>
        <authorList>
            <person name="Hu Y."/>
            <person name="Long H."/>
            <person name="Feng Y."/>
            <person name="Zong Z."/>
        </authorList>
    </citation>
    <scope>NUCLEOTIDE SEQUENCE [LARGE SCALE GENOMIC DNA]</scope>
    <source>
        <strain evidence="3">WCHAc010005</strain>
    </source>
</reference>
<dbReference type="AlphaFoldDB" id="A0A3B7LZF7"/>
<name>A0A3B7LZF7_9GAMM</name>
<dbReference type="InterPro" id="IPR044992">
    <property type="entry name" value="ChyE-like"/>
</dbReference>
<feature type="domain" description="Glutamine amidotransferase" evidence="1">
    <location>
        <begin position="22"/>
        <end position="181"/>
    </location>
</feature>
<dbReference type="InterPro" id="IPR029062">
    <property type="entry name" value="Class_I_gatase-like"/>
</dbReference>
<dbReference type="InterPro" id="IPR017926">
    <property type="entry name" value="GATASE"/>
</dbReference>
<dbReference type="EMBL" id="CP032134">
    <property type="protein sequence ID" value="AXY56967.1"/>
    <property type="molecule type" value="Genomic_DNA"/>
</dbReference>
<dbReference type="CDD" id="cd01741">
    <property type="entry name" value="GATase1_1"/>
    <property type="match status" value="1"/>
</dbReference>
<protein>
    <submittedName>
        <fullName evidence="2">Glutamine amidotransferase</fullName>
    </submittedName>
</protein>
<evidence type="ECO:0000259" key="1">
    <source>
        <dbReference type="Pfam" id="PF00117"/>
    </source>
</evidence>
<sequence>MTFPTTVYAIQHLAFEDLGSLEDVFYQLGFRVRYFEAGVDHLTQAMQYEGLTVILGGPVGVYENEDYPFLNEEISLLQQRLAQNLPTLGICLGAQLIAHASNAKVYPGHQKEIGWSQLQLTDTQDNILSALKGYEVLHWHGDTFDLPENAVLLASSEIYPHQAFQIGKNILALQFHIEVAADSLEKWLIGHTCELQKAKINIPQLRQHNQKYASDLENQAAIILKQYLQQIGAVVSS</sequence>
<evidence type="ECO:0000313" key="3">
    <source>
        <dbReference type="Proteomes" id="UP000263753"/>
    </source>
</evidence>
<evidence type="ECO:0000313" key="2">
    <source>
        <dbReference type="EMBL" id="AXY56967.1"/>
    </source>
</evidence>
<dbReference type="GO" id="GO:0005829">
    <property type="term" value="C:cytosol"/>
    <property type="evidence" value="ECO:0007669"/>
    <property type="project" value="TreeGrafter"/>
</dbReference>
<dbReference type="Pfam" id="PF00117">
    <property type="entry name" value="GATase"/>
    <property type="match status" value="1"/>
</dbReference>
<dbReference type="NCBIfam" id="NF005458">
    <property type="entry name" value="PRK07053.1"/>
    <property type="match status" value="1"/>
</dbReference>
<dbReference type="PANTHER" id="PTHR42695">
    <property type="entry name" value="GLUTAMINE AMIDOTRANSFERASE YLR126C-RELATED"/>
    <property type="match status" value="1"/>
</dbReference>
<dbReference type="GO" id="GO:0016740">
    <property type="term" value="F:transferase activity"/>
    <property type="evidence" value="ECO:0007669"/>
    <property type="project" value="UniProtKB-KW"/>
</dbReference>
<dbReference type="RefSeq" id="WP_087512337.1">
    <property type="nucleotide sequence ID" value="NZ_CP032134.1"/>
</dbReference>
<keyword evidence="2" id="KW-0808">Transferase</keyword>
<dbReference type="PANTHER" id="PTHR42695:SF5">
    <property type="entry name" value="GLUTAMINE AMIDOTRANSFERASE YLR126C-RELATED"/>
    <property type="match status" value="1"/>
</dbReference>
<gene>
    <name evidence="2" type="ORF">CDG60_10575</name>
</gene>
<dbReference type="SUPFAM" id="SSF52317">
    <property type="entry name" value="Class I glutamine amidotransferase-like"/>
    <property type="match status" value="1"/>
</dbReference>
<accession>A0A3B7LZF7</accession>
<dbReference type="KEGG" id="achi:CDG60_10575"/>